<feature type="domain" description="Amine oxidase" evidence="1">
    <location>
        <begin position="28"/>
        <end position="305"/>
    </location>
</feature>
<sequence length="440" mass="48603">MPFEAPNRPNDPTAPKSRRIAVIGAGISGMGAAHLLAPDNRVVLFESGARLGGHARTVMAGKNGDQPVDTGFIVFNYANYPNLAALFEALEVPVVESNMSFGASIDGGRFEYALTSLNAIFAQRRNALNPRFLAMLRDILRFNKDALALANSDRSMTLREFLARLGTGTYFRDYYLLPLSGAIWSTPTEQIMDFPAHALIQFFENHALLNVTGQHQWYTVTGGSISYVSRVEAAMKRNGVDIRLNAAVQSVRRDGVGVEVKTWGGEWERFDEVVFATHSDDTLAMLDDPSPAEAAALGAIAYQPNDIVLHADTAIMPKRRATWASWVYTEDRAAQSDRIDLTYWMNSLQPIPEADPHFVTLNTKRTIREELIYDQVTLRHPVYDLAALDAQGRVREMNGTNATWFCGAWMRHGFHEDGLASAVDVVQALQARAAKALAAE</sequence>
<evidence type="ECO:0000313" key="3">
    <source>
        <dbReference type="Proteomes" id="UP000683291"/>
    </source>
</evidence>
<evidence type="ECO:0000313" key="2">
    <source>
        <dbReference type="EMBL" id="QUJ76532.1"/>
    </source>
</evidence>
<keyword evidence="3" id="KW-1185">Reference proteome</keyword>
<dbReference type="Pfam" id="PF01593">
    <property type="entry name" value="Amino_oxidase"/>
    <property type="match status" value="1"/>
</dbReference>
<dbReference type="InterPro" id="IPR050464">
    <property type="entry name" value="Zeta_carotene_desat/Oxidored"/>
</dbReference>
<dbReference type="Gene3D" id="3.50.50.60">
    <property type="entry name" value="FAD/NAD(P)-binding domain"/>
    <property type="match status" value="1"/>
</dbReference>
<proteinExistence type="predicted"/>
<dbReference type="SUPFAM" id="SSF51905">
    <property type="entry name" value="FAD/NAD(P)-binding domain"/>
    <property type="match status" value="1"/>
</dbReference>
<accession>A0A975PM81</accession>
<dbReference type="AlphaFoldDB" id="A0A975PM81"/>
<dbReference type="GO" id="GO:0016491">
    <property type="term" value="F:oxidoreductase activity"/>
    <property type="evidence" value="ECO:0007669"/>
    <property type="project" value="InterPro"/>
</dbReference>
<dbReference type="PANTHER" id="PTHR42923">
    <property type="entry name" value="PROTOPORPHYRINOGEN OXIDASE"/>
    <property type="match status" value="1"/>
</dbReference>
<name>A0A975PM81_9RHOB</name>
<dbReference type="Gene3D" id="1.10.405.20">
    <property type="match status" value="1"/>
</dbReference>
<dbReference type="Gene3D" id="3.30.70.1990">
    <property type="match status" value="1"/>
</dbReference>
<dbReference type="PANTHER" id="PTHR42923:SF17">
    <property type="entry name" value="AMINE OXIDASE DOMAIN-CONTAINING PROTEIN"/>
    <property type="match status" value="1"/>
</dbReference>
<dbReference type="EMBL" id="CP073581">
    <property type="protein sequence ID" value="QUJ76532.1"/>
    <property type="molecule type" value="Genomic_DNA"/>
</dbReference>
<dbReference type="RefSeq" id="WP_212704730.1">
    <property type="nucleotide sequence ID" value="NZ_CP073581.1"/>
</dbReference>
<dbReference type="InterPro" id="IPR036188">
    <property type="entry name" value="FAD/NAD-bd_sf"/>
</dbReference>
<evidence type="ECO:0000259" key="1">
    <source>
        <dbReference type="Pfam" id="PF01593"/>
    </source>
</evidence>
<dbReference type="Proteomes" id="UP000683291">
    <property type="component" value="Chromosome 1"/>
</dbReference>
<organism evidence="2 3">
    <name type="scientific">Sulfitobacter albidus</name>
    <dbReference type="NCBI Taxonomy" id="2829501"/>
    <lineage>
        <taxon>Bacteria</taxon>
        <taxon>Pseudomonadati</taxon>
        <taxon>Pseudomonadota</taxon>
        <taxon>Alphaproteobacteria</taxon>
        <taxon>Rhodobacterales</taxon>
        <taxon>Roseobacteraceae</taxon>
        <taxon>Sulfitobacter</taxon>
    </lineage>
</organism>
<gene>
    <name evidence="2" type="ORF">KDD17_00100</name>
</gene>
<protein>
    <submittedName>
        <fullName evidence="2">FAD-dependent oxidoreductase</fullName>
    </submittedName>
</protein>
<dbReference type="KEGG" id="sual:KDD17_00100"/>
<reference evidence="2" key="1">
    <citation type="submission" date="2021-04" db="EMBL/GenBank/DDBJ databases">
        <title>Complete genome sequence for Sulfitobacter sp. strain JK7-1.</title>
        <authorList>
            <person name="Park S.-J."/>
        </authorList>
    </citation>
    <scope>NUCLEOTIDE SEQUENCE</scope>
    <source>
        <strain evidence="2">JK7-1</strain>
    </source>
</reference>
<dbReference type="InterPro" id="IPR002937">
    <property type="entry name" value="Amino_oxidase"/>
</dbReference>